<dbReference type="SMART" id="SM00850">
    <property type="entry name" value="LytTR"/>
    <property type="match status" value="1"/>
</dbReference>
<dbReference type="Pfam" id="PF04397">
    <property type="entry name" value="LytTR"/>
    <property type="match status" value="1"/>
</dbReference>
<reference evidence="3 4" key="1">
    <citation type="submission" date="2020-02" db="EMBL/GenBank/DDBJ databases">
        <title>Balneolaceae bacterium YR4-1, complete genome.</title>
        <authorList>
            <person name="Li Y."/>
            <person name="Wu S."/>
        </authorList>
    </citation>
    <scope>NUCLEOTIDE SEQUENCE [LARGE SCALE GENOMIC DNA]</scope>
    <source>
        <strain evidence="3 4">YR4-1</strain>
    </source>
</reference>
<dbReference type="PROSITE" id="PS50930">
    <property type="entry name" value="HTH_LYTTR"/>
    <property type="match status" value="1"/>
</dbReference>
<feature type="transmembrane region" description="Helical" evidence="1">
    <location>
        <begin position="33"/>
        <end position="55"/>
    </location>
</feature>
<keyword evidence="1" id="KW-1133">Transmembrane helix</keyword>
<dbReference type="PANTHER" id="PTHR37299:SF1">
    <property type="entry name" value="STAGE 0 SPORULATION PROTEIN A HOMOLOG"/>
    <property type="match status" value="1"/>
</dbReference>
<dbReference type="Gene3D" id="2.40.50.1020">
    <property type="entry name" value="LytTr DNA-binding domain"/>
    <property type="match status" value="1"/>
</dbReference>
<evidence type="ECO:0000313" key="3">
    <source>
        <dbReference type="EMBL" id="NGP75446.1"/>
    </source>
</evidence>
<proteinExistence type="predicted"/>
<keyword evidence="4" id="KW-1185">Reference proteome</keyword>
<dbReference type="RefSeq" id="WP_165138755.1">
    <property type="nucleotide sequence ID" value="NZ_JAALLT010000001.1"/>
</dbReference>
<keyword evidence="1" id="KW-0812">Transmembrane</keyword>
<dbReference type="EMBL" id="JAALLT010000001">
    <property type="protein sequence ID" value="NGP75446.1"/>
    <property type="molecule type" value="Genomic_DNA"/>
</dbReference>
<evidence type="ECO:0000313" key="4">
    <source>
        <dbReference type="Proteomes" id="UP000473278"/>
    </source>
</evidence>
<feature type="domain" description="HTH LytTR-type" evidence="2">
    <location>
        <begin position="153"/>
        <end position="251"/>
    </location>
</feature>
<dbReference type="AlphaFoldDB" id="A0A6M1STH1"/>
<dbReference type="Proteomes" id="UP000473278">
    <property type="component" value="Unassembled WGS sequence"/>
</dbReference>
<accession>A0A6M1STH1</accession>
<gene>
    <name evidence="3" type="ORF">G3570_02295</name>
</gene>
<evidence type="ECO:0000256" key="1">
    <source>
        <dbReference type="SAM" id="Phobius"/>
    </source>
</evidence>
<organism evidence="3 4">
    <name type="scientific">Halalkalibaculum roseum</name>
    <dbReference type="NCBI Taxonomy" id="2709311"/>
    <lineage>
        <taxon>Bacteria</taxon>
        <taxon>Pseudomonadati</taxon>
        <taxon>Balneolota</taxon>
        <taxon>Balneolia</taxon>
        <taxon>Balneolales</taxon>
        <taxon>Balneolaceae</taxon>
        <taxon>Halalkalibaculum</taxon>
    </lineage>
</organism>
<feature type="transmembrane region" description="Helical" evidence="1">
    <location>
        <begin position="104"/>
        <end position="128"/>
    </location>
</feature>
<protein>
    <submittedName>
        <fullName evidence="3">LytTR family transcriptional regulator</fullName>
    </submittedName>
</protein>
<sequence length="254" mass="29913">MLKLRTHIIFWLAVTVLLTVLFGNVFESYILSFYFVSMLLPVAVGTSYFFNYYLVPKFLLKQRYIRFTVYFLYLLIISTYLEMWVITGSFVLLADLNYRSLSPVVTNIFVLAIILYFIVFLKAFVLLVKRSFKMQDKSKVLEAEKNKMLKGFLTVRADRKQTNIPFDSIDYIESVGDYIKIVTDSDDPILSYERISHIIKKLPEHFLRIHRSFIVNGRKVDMFSKNDLNVNGTTLPISRTYKKRVNSKLTRRKK</sequence>
<dbReference type="PANTHER" id="PTHR37299">
    <property type="entry name" value="TRANSCRIPTIONAL REGULATOR-RELATED"/>
    <property type="match status" value="1"/>
</dbReference>
<dbReference type="InterPro" id="IPR007492">
    <property type="entry name" value="LytTR_DNA-bd_dom"/>
</dbReference>
<keyword evidence="1" id="KW-0472">Membrane</keyword>
<comment type="caution">
    <text evidence="3">The sequence shown here is derived from an EMBL/GenBank/DDBJ whole genome shotgun (WGS) entry which is preliminary data.</text>
</comment>
<dbReference type="GO" id="GO:0003677">
    <property type="term" value="F:DNA binding"/>
    <property type="evidence" value="ECO:0007669"/>
    <property type="project" value="InterPro"/>
</dbReference>
<feature type="transmembrane region" description="Helical" evidence="1">
    <location>
        <begin position="67"/>
        <end position="92"/>
    </location>
</feature>
<dbReference type="GO" id="GO:0000156">
    <property type="term" value="F:phosphorelay response regulator activity"/>
    <property type="evidence" value="ECO:0007669"/>
    <property type="project" value="InterPro"/>
</dbReference>
<dbReference type="InterPro" id="IPR046947">
    <property type="entry name" value="LytR-like"/>
</dbReference>
<evidence type="ECO:0000259" key="2">
    <source>
        <dbReference type="PROSITE" id="PS50930"/>
    </source>
</evidence>
<name>A0A6M1STH1_9BACT</name>